<keyword evidence="4" id="KW-0472">Membrane</keyword>
<dbReference type="Pfam" id="PF01079">
    <property type="entry name" value="Hint"/>
    <property type="match status" value="1"/>
</dbReference>
<feature type="signal peptide" evidence="5">
    <location>
        <begin position="1"/>
        <end position="21"/>
    </location>
</feature>
<dbReference type="InterPro" id="IPR001767">
    <property type="entry name" value="Hedgehog_Hint"/>
</dbReference>
<dbReference type="InterPro" id="IPR006141">
    <property type="entry name" value="Intein_N"/>
</dbReference>
<evidence type="ECO:0000313" key="8">
    <source>
        <dbReference type="Proteomes" id="UP000887574"/>
    </source>
</evidence>
<dbReference type="Gene3D" id="2.170.16.10">
    <property type="entry name" value="Hedgehog/Intein (Hint) domain"/>
    <property type="match status" value="1"/>
</dbReference>
<comment type="subcellular location">
    <subcellularLocation>
        <location evidence="1">Secreted</location>
        <location evidence="1">Extracellular space</location>
    </subcellularLocation>
</comment>
<feature type="domain" description="Hint" evidence="7">
    <location>
        <begin position="239"/>
        <end position="359"/>
    </location>
</feature>
<dbReference type="GO" id="GO:0016539">
    <property type="term" value="P:intein-mediated protein splicing"/>
    <property type="evidence" value="ECO:0007669"/>
    <property type="project" value="InterPro"/>
</dbReference>
<dbReference type="SUPFAM" id="SSF51294">
    <property type="entry name" value="Hedgehog/intein (Hint) domain"/>
    <property type="match status" value="1"/>
</dbReference>
<dbReference type="PANTHER" id="PTHR46706:SF12">
    <property type="entry name" value="PROTEIN QUA-1-RELATED"/>
    <property type="match status" value="1"/>
</dbReference>
<dbReference type="AlphaFoldDB" id="A0A915D9Y1"/>
<dbReference type="GO" id="GO:0005576">
    <property type="term" value="C:extracellular region"/>
    <property type="evidence" value="ECO:0007669"/>
    <property type="project" value="UniProtKB-SubCell"/>
</dbReference>
<evidence type="ECO:0000259" key="7">
    <source>
        <dbReference type="SMART" id="SM00306"/>
    </source>
</evidence>
<accession>A0A915D9Y1</accession>
<keyword evidence="4" id="KW-0812">Transmembrane</keyword>
<feature type="domain" description="Hint" evidence="6">
    <location>
        <begin position="362"/>
        <end position="408"/>
    </location>
</feature>
<dbReference type="SMART" id="SM00306">
    <property type="entry name" value="HintN"/>
    <property type="match status" value="1"/>
</dbReference>
<sequence>MLVALTLLFFLSCTFVKLSYEQALPASCGPIANQVPFYLDPSVNTAGNAQVVNAPVSTCATCSPNVVYFQSATTQSLYNGNNIPDTSYIFMQGTIAGIPNGIAQILLCANACVCDANGRCATISSPMTNFALYPICSAGTCAMTFYVVSTQPASPTGGPPPGTIAYNDGTTQMFTSYQMNTNPYTNSPMAGTIPITTASCNGCTIPITCTTTTTAIISTVTAPTATTPTPSLQPNTNPALCFSADTFVRTSEGEIKRMDQINLGDWVMAANGSDVIFSPIESWIHRVPDRIAEFIGLELENGIVVKLTAKHFIYITKCTNKLSTNRSLSYFEEFHSKMLKTAPVYAEKVRPGDCLLQLASLENKLVLVERVVVNVNRVEQKGIYSPMTGQGTIFVEDILASCFTILDSSVLQRNFVKNFPKKTDLQLPGIETNAQRNKFRVDLSSVKIYSLLYILEYVLPFNGVCELRKSISTTDLKVKYLSECYLSVNWWLLVLGAVLPAILVVIVCPTILFLICRSHRIFGQTYKIPNDDVGQQSTRKSKPNRSSHLNFTDSEFEEYVRNNQDKWSCSIAGSGENTNFGWAQVDDN</sequence>
<dbReference type="InterPro" id="IPR003586">
    <property type="entry name" value="Hint_dom_C"/>
</dbReference>
<keyword evidence="2" id="KW-0217">Developmental protein</keyword>
<evidence type="ECO:0000256" key="4">
    <source>
        <dbReference type="SAM" id="Phobius"/>
    </source>
</evidence>
<dbReference type="PANTHER" id="PTHR46706">
    <property type="entry name" value="PROTEIN QUA-1-RELATED"/>
    <property type="match status" value="1"/>
</dbReference>
<dbReference type="Proteomes" id="UP000887574">
    <property type="component" value="Unplaced"/>
</dbReference>
<dbReference type="GO" id="GO:0048731">
    <property type="term" value="P:system development"/>
    <property type="evidence" value="ECO:0007669"/>
    <property type="project" value="UniProtKB-ARBA"/>
</dbReference>
<dbReference type="PRINTS" id="PR00632">
    <property type="entry name" value="SONICHHOG"/>
</dbReference>
<evidence type="ECO:0000313" key="9">
    <source>
        <dbReference type="WBParaSite" id="jg16962"/>
    </source>
</evidence>
<evidence type="ECO:0000256" key="2">
    <source>
        <dbReference type="ARBA" id="ARBA00022473"/>
    </source>
</evidence>
<name>A0A915D9Y1_9BILA</name>
<feature type="chain" id="PRO_5037160973" evidence="5">
    <location>
        <begin position="22"/>
        <end position="588"/>
    </location>
</feature>
<evidence type="ECO:0000259" key="6">
    <source>
        <dbReference type="SMART" id="SM00305"/>
    </source>
</evidence>
<reference evidence="9" key="1">
    <citation type="submission" date="2022-11" db="UniProtKB">
        <authorList>
            <consortium name="WormBaseParasite"/>
        </authorList>
    </citation>
    <scope>IDENTIFICATION</scope>
</reference>
<dbReference type="InterPro" id="IPR003587">
    <property type="entry name" value="Hint_dom_N"/>
</dbReference>
<keyword evidence="8" id="KW-1185">Reference proteome</keyword>
<dbReference type="WBParaSite" id="jg16962">
    <property type="protein sequence ID" value="jg16962"/>
    <property type="gene ID" value="jg16962"/>
</dbReference>
<protein>
    <submittedName>
        <fullName evidence="9">Uncharacterized protein</fullName>
    </submittedName>
</protein>
<feature type="transmembrane region" description="Helical" evidence="4">
    <location>
        <begin position="490"/>
        <end position="515"/>
    </location>
</feature>
<evidence type="ECO:0000256" key="5">
    <source>
        <dbReference type="SAM" id="SignalP"/>
    </source>
</evidence>
<dbReference type="GO" id="GO:0007267">
    <property type="term" value="P:cell-cell signaling"/>
    <property type="evidence" value="ECO:0007669"/>
    <property type="project" value="InterPro"/>
</dbReference>
<dbReference type="GO" id="GO:0016540">
    <property type="term" value="P:protein autoprocessing"/>
    <property type="evidence" value="ECO:0007669"/>
    <property type="project" value="InterPro"/>
</dbReference>
<proteinExistence type="predicted"/>
<dbReference type="CDD" id="cd00081">
    <property type="entry name" value="Hint"/>
    <property type="match status" value="1"/>
</dbReference>
<keyword evidence="4" id="KW-1133">Transmembrane helix</keyword>
<dbReference type="PROSITE" id="PS50817">
    <property type="entry name" value="INTEIN_N_TER"/>
    <property type="match status" value="1"/>
</dbReference>
<organism evidence="8 9">
    <name type="scientific">Ditylenchus dipsaci</name>
    <dbReference type="NCBI Taxonomy" id="166011"/>
    <lineage>
        <taxon>Eukaryota</taxon>
        <taxon>Metazoa</taxon>
        <taxon>Ecdysozoa</taxon>
        <taxon>Nematoda</taxon>
        <taxon>Chromadorea</taxon>
        <taxon>Rhabditida</taxon>
        <taxon>Tylenchina</taxon>
        <taxon>Tylenchomorpha</taxon>
        <taxon>Sphaerularioidea</taxon>
        <taxon>Anguinidae</taxon>
        <taxon>Anguininae</taxon>
        <taxon>Ditylenchus</taxon>
    </lineage>
</organism>
<evidence type="ECO:0000256" key="1">
    <source>
        <dbReference type="ARBA" id="ARBA00004239"/>
    </source>
</evidence>
<dbReference type="InterPro" id="IPR036844">
    <property type="entry name" value="Hint_dom_sf"/>
</dbReference>
<dbReference type="InterPro" id="IPR001657">
    <property type="entry name" value="Hedgehog"/>
</dbReference>
<dbReference type="SMART" id="SM00305">
    <property type="entry name" value="HintC"/>
    <property type="match status" value="1"/>
</dbReference>
<keyword evidence="3 5" id="KW-0732">Signal</keyword>
<evidence type="ECO:0000256" key="3">
    <source>
        <dbReference type="ARBA" id="ARBA00022729"/>
    </source>
</evidence>
<dbReference type="InterPro" id="IPR052140">
    <property type="entry name" value="Dev_Signal_Hedgehog-like"/>
</dbReference>